<keyword evidence="7" id="KW-1185">Reference proteome</keyword>
<evidence type="ECO:0000313" key="6">
    <source>
        <dbReference type="EMBL" id="MBP0440089.1"/>
    </source>
</evidence>
<dbReference type="GO" id="GO:0046872">
    <property type="term" value="F:metal ion binding"/>
    <property type="evidence" value="ECO:0007669"/>
    <property type="project" value="UniProtKB-KW"/>
</dbReference>
<protein>
    <submittedName>
        <fullName evidence="6">Arylsulfatase</fullName>
    </submittedName>
</protein>
<dbReference type="InterPro" id="IPR024607">
    <property type="entry name" value="Sulfatase_CS"/>
</dbReference>
<dbReference type="PANTHER" id="PTHR42693:SF53">
    <property type="entry name" value="ENDO-4-O-SULFATASE"/>
    <property type="match status" value="1"/>
</dbReference>
<evidence type="ECO:0000256" key="1">
    <source>
        <dbReference type="ARBA" id="ARBA00008779"/>
    </source>
</evidence>
<evidence type="ECO:0000256" key="2">
    <source>
        <dbReference type="ARBA" id="ARBA00022723"/>
    </source>
</evidence>
<organism evidence="6 7">
    <name type="scientific">Tianweitania sediminis</name>
    <dbReference type="NCBI Taxonomy" id="1502156"/>
    <lineage>
        <taxon>Bacteria</taxon>
        <taxon>Pseudomonadati</taxon>
        <taxon>Pseudomonadota</taxon>
        <taxon>Alphaproteobacteria</taxon>
        <taxon>Hyphomicrobiales</taxon>
        <taxon>Phyllobacteriaceae</taxon>
        <taxon>Tianweitania</taxon>
    </lineage>
</organism>
<dbReference type="GO" id="GO:0004065">
    <property type="term" value="F:arylsulfatase activity"/>
    <property type="evidence" value="ECO:0007669"/>
    <property type="project" value="TreeGrafter"/>
</dbReference>
<dbReference type="InterPro" id="IPR050738">
    <property type="entry name" value="Sulfatase"/>
</dbReference>
<name>A0A8J7UIB4_9HYPH</name>
<evidence type="ECO:0000256" key="3">
    <source>
        <dbReference type="ARBA" id="ARBA00022801"/>
    </source>
</evidence>
<comment type="caution">
    <text evidence="6">The sequence shown here is derived from an EMBL/GenBank/DDBJ whole genome shotgun (WGS) entry which is preliminary data.</text>
</comment>
<dbReference type="Proteomes" id="UP000666240">
    <property type="component" value="Unassembled WGS sequence"/>
</dbReference>
<gene>
    <name evidence="6" type="ORF">J5Y06_15635</name>
</gene>
<comment type="similarity">
    <text evidence="1">Belongs to the sulfatase family.</text>
</comment>
<evidence type="ECO:0000256" key="4">
    <source>
        <dbReference type="ARBA" id="ARBA00022837"/>
    </source>
</evidence>
<dbReference type="FunFam" id="3.40.720.10:FF:000047">
    <property type="entry name" value="Arylsulfatase"/>
    <property type="match status" value="1"/>
</dbReference>
<accession>A0A8J7UIB4</accession>
<dbReference type="Gene3D" id="3.30.1120.10">
    <property type="match status" value="1"/>
</dbReference>
<evidence type="ECO:0000313" key="7">
    <source>
        <dbReference type="Proteomes" id="UP000666240"/>
    </source>
</evidence>
<reference evidence="6" key="1">
    <citation type="submission" date="2021-03" db="EMBL/GenBank/DDBJ databases">
        <title>Genome sequencing and assembly of Tianweitania sediminis.</title>
        <authorList>
            <person name="Chhetri G."/>
        </authorList>
    </citation>
    <scope>NUCLEOTIDE SEQUENCE</scope>
    <source>
        <strain evidence="6">Z8</strain>
    </source>
</reference>
<dbReference type="Gene3D" id="3.40.720.10">
    <property type="entry name" value="Alkaline Phosphatase, subunit A"/>
    <property type="match status" value="1"/>
</dbReference>
<dbReference type="InterPro" id="IPR000917">
    <property type="entry name" value="Sulfatase_N"/>
</dbReference>
<keyword evidence="2" id="KW-0479">Metal-binding</keyword>
<evidence type="ECO:0000259" key="5">
    <source>
        <dbReference type="Pfam" id="PF00884"/>
    </source>
</evidence>
<dbReference type="PANTHER" id="PTHR42693">
    <property type="entry name" value="ARYLSULFATASE FAMILY MEMBER"/>
    <property type="match status" value="1"/>
</dbReference>
<proteinExistence type="inferred from homology"/>
<dbReference type="AlphaFoldDB" id="A0A8J7UIB4"/>
<dbReference type="SUPFAM" id="SSF53649">
    <property type="entry name" value="Alkaline phosphatase-like"/>
    <property type="match status" value="1"/>
</dbReference>
<dbReference type="PROSITE" id="PS00149">
    <property type="entry name" value="SULFATASE_2"/>
    <property type="match status" value="1"/>
</dbReference>
<keyword evidence="3" id="KW-0378">Hydrolase</keyword>
<sequence length="549" mass="61958">MTGENIMAASKPDILIILNDDMGFSDIGCYGGEVETPNLDGLATGGLRYSQFYNTARCSPSRASLMTGLHPHQTGIGILTYDTGPEGYAGDLNRRCVTMAEVLREAGYGTYLSGKWHVAKNLREPTDSWPMQRGFDKFYGTIIGAGSFFYPNTLTRGNENIEHEARDDAEFFYTDAISDQAAAFIHEHHAASPDKPLFQYVTYTAPHWPLHAHDEDIAKYKGRFDAGWDRLREQRLERLVRAGIIDQSWMLTDRDPSQPAWENAEQKEWLLRCMEVYAAQIDRMDQGIGRILQALEETGRFENTLIIFLSDNGACAEDIPEGVDEKSLVEDLMIARAQTRDGRPVRLGNDPTIMPGAEDTYQSYGVAWANMSNTPFRLYKHWIHEGGIATPLIAHWPKGIAERGALRHVPGQLPDLMATVLEVSGARYPETFKGNVILPLEGVSLVKSFAEDHQRTEPLFWEHEGNAAVRVGNWKLVRNYPGAWELYDMQSDRTEMRDLAADNSERVKDMLALYEAWAKRCGVIPREKILEEMKKLGGNAFWEKEEEQG</sequence>
<dbReference type="CDD" id="cd16025">
    <property type="entry name" value="PAS_like"/>
    <property type="match status" value="1"/>
</dbReference>
<dbReference type="EMBL" id="JAGIYY010000005">
    <property type="protein sequence ID" value="MBP0440089.1"/>
    <property type="molecule type" value="Genomic_DNA"/>
</dbReference>
<feature type="domain" description="Sulfatase N-terminal" evidence="5">
    <location>
        <begin position="12"/>
        <end position="425"/>
    </location>
</feature>
<keyword evidence="4" id="KW-0106">Calcium</keyword>
<dbReference type="Pfam" id="PF00884">
    <property type="entry name" value="Sulfatase"/>
    <property type="match status" value="1"/>
</dbReference>
<dbReference type="InterPro" id="IPR017850">
    <property type="entry name" value="Alkaline_phosphatase_core_sf"/>
</dbReference>